<evidence type="ECO:0000313" key="3">
    <source>
        <dbReference type="EMBL" id="MCM0622561.1"/>
    </source>
</evidence>
<dbReference type="Pfam" id="PF02120">
    <property type="entry name" value="Flg_hook"/>
    <property type="match status" value="1"/>
</dbReference>
<feature type="domain" description="Flagellar hook-length control protein-like C-terminal" evidence="2">
    <location>
        <begin position="1"/>
        <end position="66"/>
    </location>
</feature>
<keyword evidence="3" id="KW-0282">Flagellum</keyword>
<evidence type="ECO:0000313" key="4">
    <source>
        <dbReference type="Proteomes" id="UP001139485"/>
    </source>
</evidence>
<feature type="compositionally biased region" description="Low complexity" evidence="1">
    <location>
        <begin position="131"/>
        <end position="150"/>
    </location>
</feature>
<dbReference type="EMBL" id="JAMOIL010000039">
    <property type="protein sequence ID" value="MCM0622561.1"/>
    <property type="molecule type" value="Genomic_DNA"/>
</dbReference>
<feature type="compositionally biased region" description="Low complexity" evidence="1">
    <location>
        <begin position="68"/>
        <end position="93"/>
    </location>
</feature>
<keyword evidence="3" id="KW-0969">Cilium</keyword>
<reference evidence="3" key="1">
    <citation type="submission" date="2022-05" db="EMBL/GenBank/DDBJ databases">
        <authorList>
            <person name="Tuo L."/>
        </authorList>
    </citation>
    <scope>NUCLEOTIDE SEQUENCE</scope>
    <source>
        <strain evidence="3">BSK12Z-4</strain>
    </source>
</reference>
<dbReference type="InterPro" id="IPR038610">
    <property type="entry name" value="FliK-like_C_sf"/>
</dbReference>
<keyword evidence="3" id="KW-0966">Cell projection</keyword>
<keyword evidence="4" id="KW-1185">Reference proteome</keyword>
<organism evidence="3 4">
    <name type="scientific">Nocardioides bruguierae</name>
    <dbReference type="NCBI Taxonomy" id="2945102"/>
    <lineage>
        <taxon>Bacteria</taxon>
        <taxon>Bacillati</taxon>
        <taxon>Actinomycetota</taxon>
        <taxon>Actinomycetes</taxon>
        <taxon>Propionibacteriales</taxon>
        <taxon>Nocardioidaceae</taxon>
        <taxon>Nocardioides</taxon>
    </lineage>
</organism>
<dbReference type="AlphaFoldDB" id="A0A9X2DB79"/>
<protein>
    <submittedName>
        <fullName evidence="3">Flagellar hook-length control protein FliK</fullName>
    </submittedName>
</protein>
<proteinExistence type="predicted"/>
<dbReference type="InterPro" id="IPR021136">
    <property type="entry name" value="Flagellar_hook_control-like_C"/>
</dbReference>
<feature type="region of interest" description="Disordered" evidence="1">
    <location>
        <begin position="62"/>
        <end position="164"/>
    </location>
</feature>
<accession>A0A9X2DB79</accession>
<sequence>MRLAPEQLGQVRVTLTLSDGEVHVRLAAENAQARAALHDGSSELFRALERALPTLADARVTVQDADGSTSTSSSWQQRQDGQQAGQQDGRNGASQDLNQQGDRPMTDVSDQGRSPSDPRHDAAGHSEPAGTRAATIARDGDTTGATTAPADHPSSGPLRLDVRV</sequence>
<gene>
    <name evidence="3" type="ORF">M8330_19925</name>
</gene>
<dbReference type="Proteomes" id="UP001139485">
    <property type="component" value="Unassembled WGS sequence"/>
</dbReference>
<comment type="caution">
    <text evidence="3">The sequence shown here is derived from an EMBL/GenBank/DDBJ whole genome shotgun (WGS) entry which is preliminary data.</text>
</comment>
<evidence type="ECO:0000256" key="1">
    <source>
        <dbReference type="SAM" id="MobiDB-lite"/>
    </source>
</evidence>
<dbReference type="Gene3D" id="3.30.750.140">
    <property type="match status" value="1"/>
</dbReference>
<evidence type="ECO:0000259" key="2">
    <source>
        <dbReference type="Pfam" id="PF02120"/>
    </source>
</evidence>
<name>A0A9X2DB79_9ACTN</name>